<dbReference type="InterPro" id="IPR036034">
    <property type="entry name" value="PDZ_sf"/>
</dbReference>
<feature type="compositionally biased region" description="Basic and acidic residues" evidence="1">
    <location>
        <begin position="248"/>
        <end position="261"/>
    </location>
</feature>
<sequence>MPGNRSEETDNLMSTRPPPISARSVSVSLQSWPTGDNGYGNSHARSASMDSLESSGSSGSSSAGQSRSHVADTGTDYIATRTVGKTPKLPAHNPLQFVKVQSPLYIKAEKQIQLTKEVKITREALKEGEEEWQSVCMPTSDDWTFNLDNWKSRRRKVSEKVIQRAEEMRQIEAEEQLRQEQHQQQQRKIKKFSEMRSSSRSYNLDLYIGQGDDSGLGGTPEPDDTLDKMLRSDTSEGMTSEAESIDSDINKSEKISEKEPPKVPQKPQSRLSRDAPIDELDIVQTSSIIDYTHQLETKNLSAFDNFSSTDPSDVEGHCGDNETVSSEEDMPYLTTEHKSTPLIKKLYEQTENNSISCEIDSIDSVISQEIEDSLDMQTKNENAFKLSIKPGDNRGFGFSLKGGKDQRCSPYIDTITKYSAADMAGIKEGYQIIFLNGEKAAESSHASLIFSVKQAVYTGVLDIIVSPSLGKSPVSTDLQNKTSNRKSAFAEKLALFSSGVNGANPNSEENKCMIISSKNGCSKPESLVLRRRSAFENGKNENYITNRRSSCLTQDHGNTNIENVKKRLSVDFSQFNIQENGPIKKGPPPPVPTKPKLRPKTSQDFSNDELEKINCINKCQEYSDSDNPNSIKDKCLLAENQNIFSSKVPDNENKIETSMTKLNLEDETVEIIQNGIYNTNKAEISSSNNQSLYNNFIQIEHEYLNYDITNMPNDATSNISKSVEKIDTVIDSVGESNSDDFKFSESTLSFSTIEIPPIAESDPIDCQKEEILCEGISDISKKPVPESVFTVSFTSNKPTVFDENEISFDTSPLSSESETENFSIDDTNPDIHPNSDDTQISTLEEQRCSEQNPVPFDVPNGNELNSSNEESENLCNIESSNDFSEQTNLISDCSEETNLISDSSEETNLISDSSELTSHIQINFSPLCLPLEKIDEDDVISASTTTSSETPDTETVIETIPLNLSPLPNDESNGEEPNKISDSQDMSTKQVAATESSTDFEMHGQSISDCSEALAKVPKMVTDTPNVSKTSNNNTFMFIENEDEEYRRELDESLDQITSLDVIDEMEQQLMYQLEQQGDTYEEIDDKLTAQLEDDMNKQWLYYTEEADLLDDLTPRSVQPPSEPPPPPPPADLEDSEPPLMPMPRLNSTKRIKKEIWRRRSDFLGLDSPSVLDVDNLLPPPPPGMEEILKQEREQNQWLEKRLSLAESEVTSPLYMSEPSAVEPQYNQGEYSHYFLEEDLSVTTVSQSEKWTENIDEDGSFDPTCDMQYVPVADVPSPASEGISKIEESPLRKAKQNIHNLGAAPKAKIVDSTKWITEQVIQVSKKSVEPVFHQSTYNQNYWLAQDDERKKIAQCAPNAVDRRLSMPQFTSHHPDVTIRTWGDREYEFQKQRPRSAVWNSTDNGDAYDPYSYNRKQDILRSHSLDSHRDNCDVDTLESEVHNCSSCGKGLCEGSAMGIEALRLYFHIECFRCIALRLIKLIKRINTVLSFLVHV</sequence>
<feature type="compositionally biased region" description="Pro residues" evidence="1">
    <location>
        <begin position="1121"/>
        <end position="1131"/>
    </location>
</feature>
<feature type="compositionally biased region" description="Low complexity" evidence="1">
    <location>
        <begin position="46"/>
        <end position="68"/>
    </location>
</feature>
<dbReference type="CDD" id="cd08368">
    <property type="entry name" value="LIM"/>
    <property type="match status" value="1"/>
</dbReference>
<accession>A0AAV6TZ89</accession>
<proteinExistence type="predicted"/>
<dbReference type="InterPro" id="IPR001478">
    <property type="entry name" value="PDZ"/>
</dbReference>
<organism evidence="3 4">
    <name type="scientific">Oedothorax gibbosus</name>
    <dbReference type="NCBI Taxonomy" id="931172"/>
    <lineage>
        <taxon>Eukaryota</taxon>
        <taxon>Metazoa</taxon>
        <taxon>Ecdysozoa</taxon>
        <taxon>Arthropoda</taxon>
        <taxon>Chelicerata</taxon>
        <taxon>Arachnida</taxon>
        <taxon>Araneae</taxon>
        <taxon>Araneomorphae</taxon>
        <taxon>Entelegynae</taxon>
        <taxon>Araneoidea</taxon>
        <taxon>Linyphiidae</taxon>
        <taxon>Erigoninae</taxon>
        <taxon>Oedothorax</taxon>
    </lineage>
</organism>
<dbReference type="PROSITE" id="PS50106">
    <property type="entry name" value="PDZ"/>
    <property type="match status" value="1"/>
</dbReference>
<name>A0AAV6TZ89_9ARAC</name>
<dbReference type="SUPFAM" id="SSF50156">
    <property type="entry name" value="PDZ domain-like"/>
    <property type="match status" value="1"/>
</dbReference>
<comment type="caution">
    <text evidence="3">The sequence shown here is derived from an EMBL/GenBank/DDBJ whole genome shotgun (WGS) entry which is preliminary data.</text>
</comment>
<feature type="compositionally biased region" description="Polar residues" evidence="1">
    <location>
        <begin position="807"/>
        <end position="826"/>
    </location>
</feature>
<feature type="compositionally biased region" description="Basic and acidic residues" evidence="1">
    <location>
        <begin position="225"/>
        <end position="234"/>
    </location>
</feature>
<protein>
    <recommendedName>
        <fullName evidence="2">PDZ domain-containing protein</fullName>
    </recommendedName>
</protein>
<feature type="region of interest" description="Disordered" evidence="1">
    <location>
        <begin position="1113"/>
        <end position="1146"/>
    </location>
</feature>
<evidence type="ECO:0000313" key="3">
    <source>
        <dbReference type="EMBL" id="KAG8176983.1"/>
    </source>
</evidence>
<evidence type="ECO:0000259" key="2">
    <source>
        <dbReference type="PROSITE" id="PS50106"/>
    </source>
</evidence>
<reference evidence="3 4" key="1">
    <citation type="journal article" date="2022" name="Nat. Ecol. Evol.">
        <title>A masculinizing supergene underlies an exaggerated male reproductive morph in a spider.</title>
        <authorList>
            <person name="Hendrickx F."/>
            <person name="De Corte Z."/>
            <person name="Sonet G."/>
            <person name="Van Belleghem S.M."/>
            <person name="Kostlbacher S."/>
            <person name="Vangestel C."/>
        </authorList>
    </citation>
    <scope>NUCLEOTIDE SEQUENCE [LARGE SCALE GENOMIC DNA]</scope>
    <source>
        <strain evidence="3">W744_W776</strain>
    </source>
</reference>
<feature type="compositionally biased region" description="Low complexity" evidence="1">
    <location>
        <begin position="860"/>
        <end position="870"/>
    </location>
</feature>
<dbReference type="Gene3D" id="2.30.42.10">
    <property type="match status" value="1"/>
</dbReference>
<feature type="region of interest" description="Disordered" evidence="1">
    <location>
        <begin position="849"/>
        <end position="870"/>
    </location>
</feature>
<feature type="region of interest" description="Disordered" evidence="1">
    <location>
        <begin position="1"/>
        <end position="76"/>
    </location>
</feature>
<dbReference type="EMBL" id="JAFNEN010000832">
    <property type="protein sequence ID" value="KAG8176983.1"/>
    <property type="molecule type" value="Genomic_DNA"/>
</dbReference>
<dbReference type="Pfam" id="PF00595">
    <property type="entry name" value="PDZ"/>
    <property type="match status" value="1"/>
</dbReference>
<gene>
    <name evidence="3" type="ORF">JTE90_022534</name>
</gene>
<dbReference type="CDD" id="cd00136">
    <property type="entry name" value="PDZ_canonical"/>
    <property type="match status" value="1"/>
</dbReference>
<keyword evidence="4" id="KW-1185">Reference proteome</keyword>
<dbReference type="Proteomes" id="UP000827092">
    <property type="component" value="Unassembled WGS sequence"/>
</dbReference>
<feature type="region of interest" description="Disordered" evidence="1">
    <location>
        <begin position="963"/>
        <end position="990"/>
    </location>
</feature>
<feature type="compositionally biased region" description="Polar residues" evidence="1">
    <location>
        <begin position="980"/>
        <end position="990"/>
    </location>
</feature>
<feature type="region of interest" description="Disordered" evidence="1">
    <location>
        <begin position="804"/>
        <end position="837"/>
    </location>
</feature>
<feature type="compositionally biased region" description="Polar residues" evidence="1">
    <location>
        <begin position="23"/>
        <end position="45"/>
    </location>
</feature>
<dbReference type="SMART" id="SM00228">
    <property type="entry name" value="PDZ"/>
    <property type="match status" value="1"/>
</dbReference>
<feature type="region of interest" description="Disordered" evidence="1">
    <location>
        <begin position="576"/>
        <end position="604"/>
    </location>
</feature>
<feature type="domain" description="PDZ" evidence="2">
    <location>
        <begin position="385"/>
        <end position="455"/>
    </location>
</feature>
<feature type="region of interest" description="Disordered" evidence="1">
    <location>
        <begin position="173"/>
        <end position="272"/>
    </location>
</feature>
<evidence type="ECO:0000313" key="4">
    <source>
        <dbReference type="Proteomes" id="UP000827092"/>
    </source>
</evidence>
<evidence type="ECO:0000256" key="1">
    <source>
        <dbReference type="SAM" id="MobiDB-lite"/>
    </source>
</evidence>